<keyword evidence="13" id="KW-1185">Reference proteome</keyword>
<evidence type="ECO:0000313" key="12">
    <source>
        <dbReference type="EMBL" id="KAG2180685.1"/>
    </source>
</evidence>
<dbReference type="InterPro" id="IPR011011">
    <property type="entry name" value="Znf_FYVE_PHD"/>
</dbReference>
<dbReference type="PANTHER" id="PTHR46108:SF4">
    <property type="entry name" value="BLUE CHEESE"/>
    <property type="match status" value="1"/>
</dbReference>
<evidence type="ECO:0000256" key="6">
    <source>
        <dbReference type="PROSITE-ProRule" id="PRU00091"/>
    </source>
</evidence>
<dbReference type="SMART" id="SM00064">
    <property type="entry name" value="FYVE"/>
    <property type="match status" value="1"/>
</dbReference>
<evidence type="ECO:0000259" key="11">
    <source>
        <dbReference type="PROSITE" id="PS51783"/>
    </source>
</evidence>
<dbReference type="PROSITE" id="PS50178">
    <property type="entry name" value="ZF_FYVE"/>
    <property type="match status" value="1"/>
</dbReference>
<dbReference type="SUPFAM" id="SSF50729">
    <property type="entry name" value="PH domain-like"/>
    <property type="match status" value="1"/>
</dbReference>
<evidence type="ECO:0000256" key="1">
    <source>
        <dbReference type="ARBA" id="ARBA00022574"/>
    </source>
</evidence>
<dbReference type="Gene3D" id="2.30.29.30">
    <property type="entry name" value="Pleckstrin-homology domain (PH domain)/Phosphotyrosine-binding domain (PTB)"/>
    <property type="match status" value="1"/>
</dbReference>
<dbReference type="Gene3D" id="2.60.120.200">
    <property type="match status" value="1"/>
</dbReference>
<dbReference type="Gene3D" id="3.30.40.10">
    <property type="entry name" value="Zinc/RING finger domain, C3HC4 (zinc finger)"/>
    <property type="match status" value="1"/>
</dbReference>
<gene>
    <name evidence="12" type="ORF">INT44_003692</name>
</gene>
<evidence type="ECO:0000259" key="10">
    <source>
        <dbReference type="PROSITE" id="PS50197"/>
    </source>
</evidence>
<dbReference type="InterPro" id="IPR001680">
    <property type="entry name" value="WD40_rpt"/>
</dbReference>
<feature type="domain" description="FYVE-type" evidence="9">
    <location>
        <begin position="3198"/>
        <end position="3255"/>
    </location>
</feature>
<dbReference type="Gene3D" id="1.10.1540.10">
    <property type="entry name" value="BEACH domain"/>
    <property type="match status" value="1"/>
</dbReference>
<reference evidence="12" key="1">
    <citation type="submission" date="2020-12" db="EMBL/GenBank/DDBJ databases">
        <title>Metabolic potential, ecology and presence of endohyphal bacteria is reflected in genomic diversity of Mucoromycotina.</title>
        <authorList>
            <person name="Muszewska A."/>
            <person name="Okrasinska A."/>
            <person name="Steczkiewicz K."/>
            <person name="Drgas O."/>
            <person name="Orlowska M."/>
            <person name="Perlinska-Lenart U."/>
            <person name="Aleksandrzak-Piekarczyk T."/>
            <person name="Szatraj K."/>
            <person name="Zielenkiewicz U."/>
            <person name="Pilsyk S."/>
            <person name="Malc E."/>
            <person name="Mieczkowski P."/>
            <person name="Kruszewska J.S."/>
            <person name="Biernat P."/>
            <person name="Pawlowska J."/>
        </authorList>
    </citation>
    <scope>NUCLEOTIDE SEQUENCE</scope>
    <source>
        <strain evidence="12">WA0000051536</strain>
    </source>
</reference>
<dbReference type="Pfam" id="PF23295">
    <property type="entry name" value="Arm_4"/>
    <property type="match status" value="1"/>
</dbReference>
<dbReference type="SUPFAM" id="SSF81837">
    <property type="entry name" value="BEACH domain"/>
    <property type="match status" value="1"/>
</dbReference>
<dbReference type="InterPro" id="IPR023362">
    <property type="entry name" value="PH-BEACH_dom"/>
</dbReference>
<dbReference type="InterPro" id="IPR016024">
    <property type="entry name" value="ARM-type_fold"/>
</dbReference>
<dbReference type="InterPro" id="IPR017455">
    <property type="entry name" value="Znf_FYVE-rel"/>
</dbReference>
<keyword evidence="2" id="KW-0479">Metal-binding</keyword>
<proteinExistence type="predicted"/>
<dbReference type="SMART" id="SM01026">
    <property type="entry name" value="Beach"/>
    <property type="match status" value="1"/>
</dbReference>
<dbReference type="InterPro" id="IPR011993">
    <property type="entry name" value="PH-like_dom_sf"/>
</dbReference>
<evidence type="ECO:0000256" key="2">
    <source>
        <dbReference type="ARBA" id="ARBA00022723"/>
    </source>
</evidence>
<dbReference type="InterPro" id="IPR019775">
    <property type="entry name" value="WD40_repeat_CS"/>
</dbReference>
<dbReference type="PROSITE" id="PS50082">
    <property type="entry name" value="WD_REPEATS_2"/>
    <property type="match status" value="1"/>
</dbReference>
<dbReference type="InterPro" id="IPR013320">
    <property type="entry name" value="ConA-like_dom_sf"/>
</dbReference>
<dbReference type="InterPro" id="IPR031570">
    <property type="entry name" value="NBEA/BDCP_DUF4704"/>
</dbReference>
<dbReference type="PROSITE" id="PS50294">
    <property type="entry name" value="WD_REPEATS_REGION"/>
    <property type="match status" value="1"/>
</dbReference>
<dbReference type="PROSITE" id="PS50197">
    <property type="entry name" value="BEACH"/>
    <property type="match status" value="1"/>
</dbReference>
<dbReference type="Pfam" id="PF14844">
    <property type="entry name" value="PH_BEACH"/>
    <property type="match status" value="1"/>
</dbReference>
<dbReference type="Gene3D" id="2.130.10.10">
    <property type="entry name" value="YVTN repeat-like/Quinoprotein amine dehydrogenase"/>
    <property type="match status" value="1"/>
</dbReference>
<dbReference type="Proteomes" id="UP000612746">
    <property type="component" value="Unassembled WGS sequence"/>
</dbReference>
<dbReference type="CDD" id="cd01201">
    <property type="entry name" value="PH_BEACH"/>
    <property type="match status" value="1"/>
</dbReference>
<keyword evidence="5" id="KW-0862">Zinc</keyword>
<dbReference type="InterPro" id="IPR000409">
    <property type="entry name" value="BEACH_dom"/>
</dbReference>
<name>A0A8H7PVJ8_9FUNG</name>
<evidence type="ECO:0000256" key="3">
    <source>
        <dbReference type="ARBA" id="ARBA00022737"/>
    </source>
</evidence>
<feature type="domain" description="BEACH-type PH" evidence="11">
    <location>
        <begin position="2409"/>
        <end position="2544"/>
    </location>
</feature>
<dbReference type="PROSITE" id="PS51783">
    <property type="entry name" value="PH_BEACH"/>
    <property type="match status" value="1"/>
</dbReference>
<dbReference type="InterPro" id="IPR036322">
    <property type="entry name" value="WD40_repeat_dom_sf"/>
</dbReference>
<dbReference type="SUPFAM" id="SSF50978">
    <property type="entry name" value="WD40 repeat-like"/>
    <property type="match status" value="1"/>
</dbReference>
<organism evidence="12 13">
    <name type="scientific">Umbelopsis vinacea</name>
    <dbReference type="NCBI Taxonomy" id="44442"/>
    <lineage>
        <taxon>Eukaryota</taxon>
        <taxon>Fungi</taxon>
        <taxon>Fungi incertae sedis</taxon>
        <taxon>Mucoromycota</taxon>
        <taxon>Mucoromycotina</taxon>
        <taxon>Umbelopsidomycetes</taxon>
        <taxon>Umbelopsidales</taxon>
        <taxon>Umbelopsidaceae</taxon>
        <taxon>Umbelopsis</taxon>
    </lineage>
</organism>
<feature type="compositionally biased region" description="Low complexity" evidence="8">
    <location>
        <begin position="1521"/>
        <end position="1533"/>
    </location>
</feature>
<feature type="compositionally biased region" description="Acidic residues" evidence="8">
    <location>
        <begin position="2364"/>
        <end position="2377"/>
    </location>
</feature>
<feature type="domain" description="BEACH" evidence="10">
    <location>
        <begin position="2576"/>
        <end position="2870"/>
    </location>
</feature>
<accession>A0A8H7PVJ8</accession>
<dbReference type="InterPro" id="IPR036372">
    <property type="entry name" value="BEACH_dom_sf"/>
</dbReference>
<evidence type="ECO:0000256" key="5">
    <source>
        <dbReference type="ARBA" id="ARBA00022833"/>
    </source>
</evidence>
<keyword evidence="4 6" id="KW-0863">Zinc-finger</keyword>
<feature type="region of interest" description="Disordered" evidence="8">
    <location>
        <begin position="2364"/>
        <end position="2398"/>
    </location>
</feature>
<dbReference type="InterPro" id="IPR013083">
    <property type="entry name" value="Znf_RING/FYVE/PHD"/>
</dbReference>
<dbReference type="FunFam" id="1.10.1540.10:FF:000002">
    <property type="entry name" value="WD repeat and FYVE domain containing 3"/>
    <property type="match status" value="1"/>
</dbReference>
<dbReference type="SUPFAM" id="SSF48371">
    <property type="entry name" value="ARM repeat"/>
    <property type="match status" value="1"/>
</dbReference>
<dbReference type="EMBL" id="JAEPRA010000009">
    <property type="protein sequence ID" value="KAG2180685.1"/>
    <property type="molecule type" value="Genomic_DNA"/>
</dbReference>
<comment type="caution">
    <text evidence="12">The sequence shown here is derived from an EMBL/GenBank/DDBJ whole genome shotgun (WGS) entry which is preliminary data.</text>
</comment>
<dbReference type="CDD" id="cd06071">
    <property type="entry name" value="Beach"/>
    <property type="match status" value="1"/>
</dbReference>
<evidence type="ECO:0000256" key="7">
    <source>
        <dbReference type="PROSITE-ProRule" id="PRU00221"/>
    </source>
</evidence>
<dbReference type="Pfam" id="PF00400">
    <property type="entry name" value="WD40"/>
    <property type="match status" value="1"/>
</dbReference>
<evidence type="ECO:0000313" key="13">
    <source>
        <dbReference type="Proteomes" id="UP000612746"/>
    </source>
</evidence>
<evidence type="ECO:0000256" key="4">
    <source>
        <dbReference type="ARBA" id="ARBA00022771"/>
    </source>
</evidence>
<dbReference type="PANTHER" id="PTHR46108">
    <property type="entry name" value="BLUE CHEESE"/>
    <property type="match status" value="1"/>
</dbReference>
<evidence type="ECO:0000259" key="9">
    <source>
        <dbReference type="PROSITE" id="PS50178"/>
    </source>
</evidence>
<dbReference type="GO" id="GO:0008270">
    <property type="term" value="F:zinc ion binding"/>
    <property type="evidence" value="ECO:0007669"/>
    <property type="project" value="UniProtKB-KW"/>
</dbReference>
<keyword evidence="1 7" id="KW-0853">WD repeat</keyword>
<dbReference type="SUPFAM" id="SSF57903">
    <property type="entry name" value="FYVE/PHD zinc finger"/>
    <property type="match status" value="1"/>
</dbReference>
<dbReference type="Pfam" id="PF01363">
    <property type="entry name" value="FYVE"/>
    <property type="match status" value="1"/>
</dbReference>
<dbReference type="InterPro" id="IPR051944">
    <property type="entry name" value="BEACH_domain_protein"/>
</dbReference>
<protein>
    <recommendedName>
        <fullName evidence="14">Beach-domain-containing protein</fullName>
    </recommendedName>
</protein>
<feature type="repeat" description="WD" evidence="7">
    <location>
        <begin position="3004"/>
        <end position="3045"/>
    </location>
</feature>
<dbReference type="Pfam" id="PF15787">
    <property type="entry name" value="DUF4704"/>
    <property type="match status" value="1"/>
</dbReference>
<dbReference type="Pfam" id="PF13385">
    <property type="entry name" value="Laminin_G_3"/>
    <property type="match status" value="1"/>
</dbReference>
<feature type="compositionally biased region" description="Acidic residues" evidence="8">
    <location>
        <begin position="2386"/>
        <end position="2396"/>
    </location>
</feature>
<dbReference type="InterPro" id="IPR000306">
    <property type="entry name" value="Znf_FYVE"/>
</dbReference>
<dbReference type="PROSITE" id="PS00678">
    <property type="entry name" value="WD_REPEATS_1"/>
    <property type="match status" value="1"/>
</dbReference>
<dbReference type="InterPro" id="IPR056252">
    <property type="entry name" value="Alfy-like_Arm-like"/>
</dbReference>
<dbReference type="CDD" id="cd00065">
    <property type="entry name" value="FYVE_like_SF"/>
    <property type="match status" value="1"/>
</dbReference>
<dbReference type="SMART" id="SM00320">
    <property type="entry name" value="WD40"/>
    <property type="match status" value="4"/>
</dbReference>
<dbReference type="SUPFAM" id="SSF49899">
    <property type="entry name" value="Concanavalin A-like lectins/glucanases"/>
    <property type="match status" value="1"/>
</dbReference>
<keyword evidence="3" id="KW-0677">Repeat</keyword>
<feature type="region of interest" description="Disordered" evidence="8">
    <location>
        <begin position="1521"/>
        <end position="1551"/>
    </location>
</feature>
<evidence type="ECO:0000256" key="8">
    <source>
        <dbReference type="SAM" id="MobiDB-lite"/>
    </source>
</evidence>
<sequence>MWRSWVDRLNTATTDAEETERQLYDAEKHLSPSELQQRQIEQEALRLLCSKAYERSEGLTENDIAEMLGTQILPQFVKLHETYIDDIENSVGDSRNLAALITKSFITGIRKVPEALGKLRTSFNLLNQLQSKANLYYHIVALEILTKEMVSIFKRDICQPVLSADVAPLRIQRDSVIALLYHQKIPSVMIKLIRSFIDIPNNELKDMESEVDTESDTVASLSETADILADILRNLVRKPQALRRFVVEDNLFVLLRTFLTKPNIPNEAILDISADGEQTKYDFMWKKCIFSVLISTDGDWEVVRYLHGKQLMQMVTQTWKVYSGKGASQQTPWEHIEMEVELVAHYLQMSFKASSDTLFKDFSEAGGYNYLVNMVIEASTGKSSSEKQNQIYNIMENLMYVGPDKVDFSYIDGSPYQHEESRIRNVDAFQILLDSVLSMVSPINETTDDLKQNQRSSIRLMMLQSLDHCIRANPVNYFITVPVNALPLLLEKLYGFDEKSQTVILNLLMYVMWDLNYVPFKELAVISLHLQSNSSSGRAIPLICGVFKTLLAKSDKFQSVFREVGLVNVFAATLSEIITVLHQRRLSSGEIVIREDNGDGFIDNAIASFDAISDTLVHMLHDTENAKLFLKSLKGNITDLIANDKTRKSAMSLVELLLKAAPLQTSAGDTSPSNLSGAQDQVIQLMEMAQTLDKREILLKTQILNVISHAFKTTPSMRNSFRSFGGYITLISVLVSLEEIYTELSSAEGITTSEGVAIQDKEVDDLVEAVLDLLRKSMTGSPINSRHFTKNVTYGSLENAIKMTGVLQNPTSTSKLFGSLLAFATDKDDFKNIYVSSNQSPENQPSGANDAMTVSIEKRLNSSSVRLVNADVIISIMNLQKEIGANHDLSMHIFTSVLTLAYGNRHNQILLNRNGMILHLLERLYPKPTMFELSDVFEEHALTDAERQILTSLLQRLSALGMSYAELRYLFEAFEDQQSKTVSLTKKSSAIFLDTLRYSVESSRWPNFIHLDLSAKETSAITLDHVLPFPPNSGYTLLFWIHIEKQSESSRLTILDVIQNGETKLSVAVDGQNRHLHIEIQGRKQIMSFNAFQFQPNYWYHIALVHNRSRLGLTSSIMALYVNGSFLEQIRCPYNLSSGSPQSKLVFGGLASETLPIENRQVVWDLGPSYIIEDTLDSDIVNLLFNVGARYTALYQDSLKQFQSYETSTTLFLKLRSLSKASSKGDSSHSAFVEAMRGIGSTVIPEQKIVVALFAGNTISEDAESMIYPCNEGIKRFLASKTNLGDVTLNAAVPKINKALWQPNGLAYLIGSPLVVRPASVDDVLWKVGGFSAVLKLVEVAETPSTLYKTLGILFEAVRCSWRNSEDMERLHGYEILAYLLKQKRDIIEIDHLERLLSFIGKDGAYLNESVINNPYAYRYIVLNFEIWKRTSIAVQKAHLDQFFLFIQQSKFRNFNIKRLQNIHLVKKMLLAFRLSVYSKELVPSAVAALRVAMMNNWTTDSIRAVATFLASCLPDYTNSNLPSPTPSSASSPRTRELRSENQDFGSPQSSTAKKEIILDAKAFPTTDKKTQMCIIVMEMLHGILCEPQNQDLVAKYSSTITNKWALLFFEKDVHPYVVVLALRILCRLLILQGPAYMIKFRSGTDGMYIMQSLLKHHWNVLQVHEALVTTLLGMDISDIPLQSSVDFSRIFALHTQNAHRQIPIPELMRVELALIDQGLKEQNGLTKSEADNSPSIQLLTRVLRLLNDLHDMSNVMQNICARLDVIETLVTTEFWVACQSECTTAEMELVRLEDQESMFDQDVAESNTEVDTSHEEDKGPMPVTPSKSSILKRGGLSTLVTKTSPHAVKRSKSMLTRARSTSVRLTRSASGARRPNRLADNTASDRLVELLTKIIVAAILSENSRAEAVFVLYSRYAPPSTEAGQIQFSTLMLTHINLTLKTSIQLDTSVLQRSAILMNIAKYAQYLVDTVVQGLFTNGMEQTYDLLATILETWQTTVNEKYSSSSQQAISFLFKAFNRMVLLRISDLDATTASANQIVDFLNYCVHYQKLLLSSANTDLDFLRCFCYHLYLFMRIRDPTVQATTMNLWKLLMLQKSDEMTKMLRTSVQGVESQDLVNGFNGLLEMDTESFLLWMDSRKRELTMFFQDHIIRVWEDIVAIENKNSGDALKAICVQRINRLKKLQKRLGAEQECLSKYASKTLTWLYGIKKVELSKFTKALQDNDGHENFVRSEWAKISGHLFEERAIWGKNQNDSHTKWQLDLTESRCRMRLKMQPNRNLHVYPYLPKQQTATDILDSTEVCPKNHKITEMMFALTISIHILRMFNWVLILLYMISADNLPMKRQMSQDTVSEKTNAVEEAAAGEETYEGDGESAEQQDHQDPPTIDEEEDEVSYEEDKNRKVLRLLDVRDMVLDVLNVSQISGLDACEGLLLLCKNNLYLIDNFFQRSDGEVVEIWDAPKEERDQYLILLAQNAGMDTAPNVTTSGDLHFCRKWPIEDLKELFKRKFLFRDVALEIFFADGQNALITAMDTAERDNLYSKLLSRINPSASSLDYVIGGNDLEKLSESTNPFRLTNIFGSSSFSELTQRWERREITNFQYLMDLNTIAGRSYNDLTQYPVFPWILADYESEELDLENPSTFRDLSKPMGAQTAEREAEFADRYKQWGETDDPAPAFHYGTHYSSAMIVCSFLIRLEPFTQHYLKLQGGTFDHADRLFDSIGKAWDSASMRNMSDVRELIPEFFYLPEFLENVNKFNFGTKQGTGEAIDSVILPPWAHGDPAVFIHKHREALESEYVSSNLHNWIDLIFGCKQQGPTAVKAMNVFHHLSYENAVDLDAITDTIEKTATIGIIHNFGQTPRQLFKRPHPRRQPAPADPLSSGRYQFYTNVDKLIQSAMPLQDVGEGIRKLNLFGEKVAAATKEQAFILPDGAKYIEWGYSDKSLRFHSSEGKKLINIFENMQVDELTAATFADPRTLVTGGADNMICVWNIKHDKSTDFVLRECLRGHTDSITVITASRPFSLILSGSLDQTIILWDLNRMQYVRTVAGHESAINDISVNDTTGEIISICSVSLRIWSVNGEPLMMLNIHSDPILTATFYLGRSNDWFSKDLIVTGHAKGKIQFWHKTLAPVDKKTQHEWTLTPVHTLQLEDRANMCYSYTDITSLHIAKRLLLAGDASGKLHSFALPDCDTTFHYVREDKAKECFNCSKIFSVLERRVHCRTCGGVFCNACVNQVTLPGIEKSFKYCGLCTEKLNRMML</sequence>
<dbReference type="Pfam" id="PF02138">
    <property type="entry name" value="Beach"/>
    <property type="match status" value="1"/>
</dbReference>
<feature type="region of interest" description="Disordered" evidence="8">
    <location>
        <begin position="1804"/>
        <end position="1831"/>
    </location>
</feature>
<evidence type="ECO:0008006" key="14">
    <source>
        <dbReference type="Google" id="ProtNLM"/>
    </source>
</evidence>
<dbReference type="InterPro" id="IPR015943">
    <property type="entry name" value="WD40/YVTN_repeat-like_dom_sf"/>
</dbReference>
<dbReference type="OrthoDB" id="26681at2759"/>